<accession>A0A0H5PW71</accession>
<evidence type="ECO:0000313" key="1">
    <source>
        <dbReference type="EMBL" id="CRY93808.1"/>
    </source>
</evidence>
<geneLocation type="plasmid" evidence="1">
    <name>pRGRH0070</name>
</geneLocation>
<protein>
    <submittedName>
        <fullName evidence="1">Uncharacterized protein</fullName>
    </submittedName>
</protein>
<organism evidence="1">
    <name type="scientific">uncultured prokaryote</name>
    <dbReference type="NCBI Taxonomy" id="198431"/>
    <lineage>
        <taxon>unclassified sequences</taxon>
        <taxon>environmental samples</taxon>
    </lineage>
</organism>
<sequence length="35" mass="3925">MTVKMVHYDRKNGALCVLDPLGHKASKVSKSIKRI</sequence>
<keyword evidence="1" id="KW-0614">Plasmid</keyword>
<name>A0A0H5PW71_9ZZZZ</name>
<dbReference type="EMBL" id="LN852761">
    <property type="protein sequence ID" value="CRY93808.1"/>
    <property type="molecule type" value="Genomic_DNA"/>
</dbReference>
<reference evidence="1" key="2">
    <citation type="submission" date="2015-07" db="EMBL/GenBank/DDBJ databases">
        <title>Plasmids, circular viruses and viroids from rat gut.</title>
        <authorList>
            <person name="Jorgensen T.J."/>
            <person name="Hansen M.A."/>
            <person name="Xu Z."/>
            <person name="Tabak M.A."/>
            <person name="Sorensen S.J."/>
            <person name="Hansen L.H."/>
        </authorList>
    </citation>
    <scope>NUCLEOTIDE SEQUENCE</scope>
    <source>
        <plasmid evidence="1">pRGRH0070</plasmid>
    </source>
</reference>
<proteinExistence type="predicted"/>
<dbReference type="AlphaFoldDB" id="A0A0H5PW71"/>
<reference evidence="1" key="1">
    <citation type="submission" date="2015-06" db="EMBL/GenBank/DDBJ databases">
        <authorList>
            <person name="Joergensen T."/>
        </authorList>
    </citation>
    <scope>NUCLEOTIDE SEQUENCE</scope>
    <source>
        <plasmid evidence="1">pRGRH0070</plasmid>
    </source>
</reference>